<dbReference type="AlphaFoldDB" id="A0A5S5CQ57"/>
<sequence>MNDGLEVETSVLHDAGRALVVVYQEFEGARDTADVGSDVIAHARLRDRLAEFATSWDGRRIEMAGMIEGLGKAAEDAADVYERIETELVAVLAGEK</sequence>
<name>A0A5S5CQ57_9ACTN</name>
<dbReference type="RefSeq" id="WP_166534795.1">
    <property type="nucleotide sequence ID" value="NZ_VNHW01000016.1"/>
</dbReference>
<evidence type="ECO:0000313" key="2">
    <source>
        <dbReference type="Proteomes" id="UP000322499"/>
    </source>
</evidence>
<organism evidence="1 2">
    <name type="scientific">Blastococcus xanthinilyticus</name>
    <dbReference type="NCBI Taxonomy" id="1564164"/>
    <lineage>
        <taxon>Bacteria</taxon>
        <taxon>Bacillati</taxon>
        <taxon>Actinomycetota</taxon>
        <taxon>Actinomycetes</taxon>
        <taxon>Geodermatophilales</taxon>
        <taxon>Geodermatophilaceae</taxon>
        <taxon>Blastococcus</taxon>
    </lineage>
</organism>
<reference evidence="1 2" key="1">
    <citation type="submission" date="2019-07" db="EMBL/GenBank/DDBJ databases">
        <title>Genomic Encyclopedia of Archaeal and Bacterial Type Strains, Phase II (KMG-II): from individual species to whole genera.</title>
        <authorList>
            <person name="Goeker M."/>
        </authorList>
    </citation>
    <scope>NUCLEOTIDE SEQUENCE [LARGE SCALE GENOMIC DNA]</scope>
    <source>
        <strain evidence="1 2">DSM 46842</strain>
    </source>
</reference>
<comment type="caution">
    <text evidence="1">The sequence shown here is derived from an EMBL/GenBank/DDBJ whole genome shotgun (WGS) entry which is preliminary data.</text>
</comment>
<accession>A0A5S5CQ57</accession>
<dbReference type="Proteomes" id="UP000322499">
    <property type="component" value="Unassembled WGS sequence"/>
</dbReference>
<evidence type="ECO:0000313" key="1">
    <source>
        <dbReference type="EMBL" id="TYP83652.1"/>
    </source>
</evidence>
<evidence type="ECO:0008006" key="3">
    <source>
        <dbReference type="Google" id="ProtNLM"/>
    </source>
</evidence>
<gene>
    <name evidence="1" type="ORF">BD833_11610</name>
</gene>
<protein>
    <recommendedName>
        <fullName evidence="3">Excreted virulence factor EspC (Type VII ESX diderm)</fullName>
    </recommendedName>
</protein>
<dbReference type="EMBL" id="VNHW01000016">
    <property type="protein sequence ID" value="TYP83652.1"/>
    <property type="molecule type" value="Genomic_DNA"/>
</dbReference>
<proteinExistence type="predicted"/>
<keyword evidence="2" id="KW-1185">Reference proteome</keyword>